<reference evidence="5 6" key="1">
    <citation type="journal article" date="2008" name="BMC Genomics">
        <title>Complete genome of Phenylobacterium zucineum - a novel facultative intracellular bacterium isolated from human erythroleukemia cell line K562.</title>
        <authorList>
            <person name="Luo Y."/>
            <person name="Xu X."/>
            <person name="Ding Z."/>
            <person name="Liu Z."/>
            <person name="Zhang B."/>
            <person name="Yan Z."/>
            <person name="Sun J."/>
            <person name="Hu S."/>
            <person name="Hu X."/>
        </authorList>
    </citation>
    <scope>NUCLEOTIDE SEQUENCE [LARGE SCALE GENOMIC DNA]</scope>
    <source>
        <strain evidence="5 6">HLK1</strain>
    </source>
</reference>
<dbReference type="GO" id="GO:0043709">
    <property type="term" value="P:cell adhesion involved in single-species biofilm formation"/>
    <property type="evidence" value="ECO:0007669"/>
    <property type="project" value="TreeGrafter"/>
</dbReference>
<dbReference type="Pfam" id="PF00990">
    <property type="entry name" value="GGDEF"/>
    <property type="match status" value="1"/>
</dbReference>
<dbReference type="NCBIfam" id="TIGR00254">
    <property type="entry name" value="GGDEF"/>
    <property type="match status" value="1"/>
</dbReference>
<dbReference type="InterPro" id="IPR029787">
    <property type="entry name" value="Nucleotide_cyclase"/>
</dbReference>
<dbReference type="InterPro" id="IPR027267">
    <property type="entry name" value="AH/BAR_dom_sf"/>
</dbReference>
<dbReference type="KEGG" id="pzu:PHZ_c1712"/>
<keyword evidence="6" id="KW-1185">Reference proteome</keyword>
<name>B4RBS6_PHEZH</name>
<dbReference type="PANTHER" id="PTHR45138">
    <property type="entry name" value="REGULATORY COMPONENTS OF SENSORY TRANSDUCTION SYSTEM"/>
    <property type="match status" value="1"/>
</dbReference>
<dbReference type="AlphaFoldDB" id="B4RBS6"/>
<dbReference type="InterPro" id="IPR050469">
    <property type="entry name" value="Diguanylate_Cyclase"/>
</dbReference>
<dbReference type="GO" id="GO:0005886">
    <property type="term" value="C:plasma membrane"/>
    <property type="evidence" value="ECO:0007669"/>
    <property type="project" value="TreeGrafter"/>
</dbReference>
<dbReference type="SUPFAM" id="SSF103657">
    <property type="entry name" value="BAR/IMD domain-like"/>
    <property type="match status" value="1"/>
</dbReference>
<dbReference type="RefSeq" id="WP_012522265.1">
    <property type="nucleotide sequence ID" value="NC_011144.1"/>
</dbReference>
<evidence type="ECO:0000256" key="1">
    <source>
        <dbReference type="ARBA" id="ARBA00012528"/>
    </source>
</evidence>
<evidence type="ECO:0000313" key="6">
    <source>
        <dbReference type="Proteomes" id="UP000001868"/>
    </source>
</evidence>
<dbReference type="InterPro" id="IPR043128">
    <property type="entry name" value="Rev_trsase/Diguanyl_cyclase"/>
</dbReference>
<evidence type="ECO:0000256" key="3">
    <source>
        <dbReference type="SAM" id="Coils"/>
    </source>
</evidence>
<dbReference type="eggNOG" id="COG3706">
    <property type="taxonomic scope" value="Bacteria"/>
</dbReference>
<dbReference type="EC" id="2.7.7.65" evidence="1"/>
<dbReference type="CDD" id="cd01949">
    <property type="entry name" value="GGDEF"/>
    <property type="match status" value="1"/>
</dbReference>
<protein>
    <recommendedName>
        <fullName evidence="1">diguanylate cyclase</fullName>
        <ecNumber evidence="1">2.7.7.65</ecNumber>
    </recommendedName>
</protein>
<dbReference type="HOGENOM" id="CLU_000445_11_5_5"/>
<accession>B4RBS6</accession>
<dbReference type="SUPFAM" id="SSF55073">
    <property type="entry name" value="Nucleotide cyclase"/>
    <property type="match status" value="1"/>
</dbReference>
<dbReference type="FunFam" id="3.30.70.270:FF:000001">
    <property type="entry name" value="Diguanylate cyclase domain protein"/>
    <property type="match status" value="1"/>
</dbReference>
<comment type="catalytic activity">
    <reaction evidence="2">
        <text>2 GTP = 3',3'-c-di-GMP + 2 diphosphate</text>
        <dbReference type="Rhea" id="RHEA:24898"/>
        <dbReference type="ChEBI" id="CHEBI:33019"/>
        <dbReference type="ChEBI" id="CHEBI:37565"/>
        <dbReference type="ChEBI" id="CHEBI:58805"/>
        <dbReference type="EC" id="2.7.7.65"/>
    </reaction>
</comment>
<organism evidence="5 6">
    <name type="scientific">Phenylobacterium zucineum (strain HLK1)</name>
    <dbReference type="NCBI Taxonomy" id="450851"/>
    <lineage>
        <taxon>Bacteria</taxon>
        <taxon>Pseudomonadati</taxon>
        <taxon>Pseudomonadota</taxon>
        <taxon>Alphaproteobacteria</taxon>
        <taxon>Caulobacterales</taxon>
        <taxon>Caulobacteraceae</taxon>
        <taxon>Phenylobacterium</taxon>
    </lineage>
</organism>
<keyword evidence="3" id="KW-0175">Coiled coil</keyword>
<dbReference type="PANTHER" id="PTHR45138:SF9">
    <property type="entry name" value="DIGUANYLATE CYCLASE DGCM-RELATED"/>
    <property type="match status" value="1"/>
</dbReference>
<dbReference type="GO" id="GO:0052621">
    <property type="term" value="F:diguanylate cyclase activity"/>
    <property type="evidence" value="ECO:0007669"/>
    <property type="project" value="UniProtKB-EC"/>
</dbReference>
<dbReference type="GO" id="GO:1902201">
    <property type="term" value="P:negative regulation of bacterial-type flagellum-dependent cell motility"/>
    <property type="evidence" value="ECO:0007669"/>
    <property type="project" value="TreeGrafter"/>
</dbReference>
<feature type="domain" description="GGDEF" evidence="4">
    <location>
        <begin position="209"/>
        <end position="344"/>
    </location>
</feature>
<dbReference type="PROSITE" id="PS50887">
    <property type="entry name" value="GGDEF"/>
    <property type="match status" value="1"/>
</dbReference>
<feature type="coiled-coil region" evidence="3">
    <location>
        <begin position="145"/>
        <end position="179"/>
    </location>
</feature>
<evidence type="ECO:0000259" key="4">
    <source>
        <dbReference type="PROSITE" id="PS50887"/>
    </source>
</evidence>
<dbReference type="Proteomes" id="UP000001868">
    <property type="component" value="Chromosome"/>
</dbReference>
<proteinExistence type="predicted"/>
<dbReference type="OrthoDB" id="9812260at2"/>
<evidence type="ECO:0000256" key="2">
    <source>
        <dbReference type="ARBA" id="ARBA00034247"/>
    </source>
</evidence>
<gene>
    <name evidence="5" type="ordered locus">PHZ_c1712</name>
</gene>
<dbReference type="SMART" id="SM00267">
    <property type="entry name" value="GGDEF"/>
    <property type="match status" value="1"/>
</dbReference>
<dbReference type="EMBL" id="CP000747">
    <property type="protein sequence ID" value="ACG78123.1"/>
    <property type="molecule type" value="Genomic_DNA"/>
</dbReference>
<evidence type="ECO:0000313" key="5">
    <source>
        <dbReference type="EMBL" id="ACG78123.1"/>
    </source>
</evidence>
<dbReference type="InterPro" id="IPR000160">
    <property type="entry name" value="GGDEF_dom"/>
</dbReference>
<dbReference type="Gene3D" id="3.30.70.270">
    <property type="match status" value="1"/>
</dbReference>
<dbReference type="STRING" id="450851.PHZ_c1712"/>
<sequence>MSSDVETSLRGPKAYALARKAIEAMEAHQVWPTALNFELWVHYVAAKDSALATEIDHLIEAGEPFTDAVGEQLAAQFLPKAKLNGEILEAGQTLSKELDSVSRAIESARETSEAYGQQLASASESLDGEDAQAIKSMVETLTVATRKVREENHALESQLQDTTAELGRLREHLEQVRRDAMTDALSGLANRKAFDEALERACDQGEQGGPVTLAVIDIDHFKSFNDTWGHQTGDQVIRYVASVIQRCSPAPRVSARYGGEEFAIIFPGESARDSLAVLEAVREEVSSRILKRRSTNEDLGAITISAGIAERKPGESPASLVERADSALYASKRGGRNRTSCADPIAAAA</sequence>